<name>A0A0W1B248_9BACL</name>
<protein>
    <submittedName>
        <fullName evidence="2">Uncharacterized protein</fullName>
    </submittedName>
</protein>
<comment type="caution">
    <text evidence="2">The sequence shown here is derived from an EMBL/GenBank/DDBJ whole genome shotgun (WGS) entry which is preliminary data.</text>
</comment>
<dbReference type="AlphaFoldDB" id="A0A0W1B248"/>
<feature type="transmembrane region" description="Helical" evidence="1">
    <location>
        <begin position="70"/>
        <end position="89"/>
    </location>
</feature>
<feature type="transmembrane region" description="Helical" evidence="1">
    <location>
        <begin position="189"/>
        <end position="209"/>
    </location>
</feature>
<dbReference type="EMBL" id="LCZJ02000018">
    <property type="protein sequence ID" value="KTD87637.1"/>
    <property type="molecule type" value="Genomic_DNA"/>
</dbReference>
<accession>A0A0W1B248</accession>
<feature type="transmembrane region" description="Helical" evidence="1">
    <location>
        <begin position="502"/>
        <end position="522"/>
    </location>
</feature>
<keyword evidence="1" id="KW-0812">Transmembrane</keyword>
<evidence type="ECO:0000313" key="2">
    <source>
        <dbReference type="EMBL" id="KTD87637.1"/>
    </source>
</evidence>
<feature type="transmembrane region" description="Helical" evidence="1">
    <location>
        <begin position="149"/>
        <end position="177"/>
    </location>
</feature>
<keyword evidence="1" id="KW-0472">Membrane</keyword>
<feature type="transmembrane region" description="Helical" evidence="1">
    <location>
        <begin position="474"/>
        <end position="496"/>
    </location>
</feature>
<gene>
    <name evidence="2" type="ORF">UQ64_12610</name>
</gene>
<reference evidence="2 3" key="1">
    <citation type="journal article" date="2015" name="Int. Biodeterior. Biodegradation">
        <title>Physiological and genetic screening methods for the isolation of methyl tert-butyl ether-degrading bacteria for bioremediation purposes.</title>
        <authorList>
            <person name="Guisado I.M."/>
            <person name="Purswani J."/>
            <person name="Gonzalez Lopez J."/>
            <person name="Pozo C."/>
        </authorList>
    </citation>
    <scope>NUCLEOTIDE SEQUENCE [LARGE SCALE GENOMIC DNA]</scope>
    <source>
        <strain evidence="2 3">SH7</strain>
    </source>
</reference>
<dbReference type="PRINTS" id="PR00173">
    <property type="entry name" value="EDTRNSPORT"/>
</dbReference>
<keyword evidence="3" id="KW-1185">Reference proteome</keyword>
<feature type="transmembrane region" description="Helical" evidence="1">
    <location>
        <begin position="249"/>
        <end position="269"/>
    </location>
</feature>
<dbReference type="OrthoDB" id="138672at2"/>
<dbReference type="Proteomes" id="UP000054709">
    <property type="component" value="Unassembled WGS sequence"/>
</dbReference>
<feature type="transmembrane region" description="Helical" evidence="1">
    <location>
        <begin position="122"/>
        <end position="143"/>
    </location>
</feature>
<feature type="transmembrane region" description="Helical" evidence="1">
    <location>
        <begin position="402"/>
        <end position="426"/>
    </location>
</feature>
<organism evidence="2 3">
    <name type="scientific">Paenibacillus etheri</name>
    <dbReference type="NCBI Taxonomy" id="1306852"/>
    <lineage>
        <taxon>Bacteria</taxon>
        <taxon>Bacillati</taxon>
        <taxon>Bacillota</taxon>
        <taxon>Bacilli</taxon>
        <taxon>Bacillales</taxon>
        <taxon>Paenibacillaceae</taxon>
        <taxon>Paenibacillus</taxon>
    </lineage>
</organism>
<feature type="transmembrane region" description="Helical" evidence="1">
    <location>
        <begin position="432"/>
        <end position="454"/>
    </location>
</feature>
<feature type="transmembrane region" description="Helical" evidence="1">
    <location>
        <begin position="34"/>
        <end position="58"/>
    </location>
</feature>
<dbReference type="RefSeq" id="WP_060623143.1">
    <property type="nucleotide sequence ID" value="NZ_LCZJ02000018.1"/>
</dbReference>
<evidence type="ECO:0000313" key="3">
    <source>
        <dbReference type="Proteomes" id="UP000054709"/>
    </source>
</evidence>
<keyword evidence="1" id="KW-1133">Transmembrane helix</keyword>
<evidence type="ECO:0000256" key="1">
    <source>
        <dbReference type="SAM" id="Phobius"/>
    </source>
</evidence>
<sequence length="533" mass="58612">MINIWRLTKIQLISSFGLNKALHTRDVKERRKMLWLSIGILIGIVMMAVVSFGYSFMIAETLEQIGRPELLLAIMMAVTCLIGFFTTIYKASGVLFGSKDYDLVMSLPIKTSHIVASRVVQLYVLNLFFSLMVMVPAGIVYAIKVNPGALYYLYFMITLLFIPLVPIIAATIIGALISWISSRFKGSRIITLILTFVVIIAIIVGSGQINGNNPQLLADMSAQIADQIYNLYPMTLMYVNAVCSFQMDALVLFIGLSLISFMLFTMVLGSKYKAIHTGLTTSFSTNKYQMKSLAVSSPLYTLYKKELRRYFSSSIYVLNTSIGMVMLLVMAVALLFINAEQLGQLVEIPELSNYLNRLAPLFVSVFVTLSCTTSSSISLEGNNIWILKSAPVPTLTILLSKIAVNLTITVPIVVVSSVLLMISLGTGWMESFLLLVIPVLYACLTAMIGVLVNLKLPKLEWTNEVSVVKQSASVLVAMLIGFISLLIPVGSSLLLADLNGNLVLLGIGLLILVVCGAMYRYIQSKGELLFRAL</sequence>
<proteinExistence type="predicted"/>
<feature type="transmembrane region" description="Helical" evidence="1">
    <location>
        <begin position="315"/>
        <end position="338"/>
    </location>
</feature>